<keyword evidence="2" id="KW-1185">Reference proteome</keyword>
<comment type="caution">
    <text evidence="1">The sequence shown here is derived from an EMBL/GenBank/DDBJ whole genome shotgun (WGS) entry which is preliminary data.</text>
</comment>
<dbReference type="EMBL" id="CANHGI010000001">
    <property type="protein sequence ID" value="CAI5438495.1"/>
    <property type="molecule type" value="Genomic_DNA"/>
</dbReference>
<proteinExistence type="predicted"/>
<organism evidence="1 2">
    <name type="scientific">Caenorhabditis angaria</name>
    <dbReference type="NCBI Taxonomy" id="860376"/>
    <lineage>
        <taxon>Eukaryota</taxon>
        <taxon>Metazoa</taxon>
        <taxon>Ecdysozoa</taxon>
        <taxon>Nematoda</taxon>
        <taxon>Chromadorea</taxon>
        <taxon>Rhabditida</taxon>
        <taxon>Rhabditina</taxon>
        <taxon>Rhabditomorpha</taxon>
        <taxon>Rhabditoidea</taxon>
        <taxon>Rhabditidae</taxon>
        <taxon>Peloderinae</taxon>
        <taxon>Caenorhabditis</taxon>
    </lineage>
</organism>
<evidence type="ECO:0000313" key="1">
    <source>
        <dbReference type="EMBL" id="CAI5438495.1"/>
    </source>
</evidence>
<reference evidence="1" key="1">
    <citation type="submission" date="2022-11" db="EMBL/GenBank/DDBJ databases">
        <authorList>
            <person name="Kikuchi T."/>
        </authorList>
    </citation>
    <scope>NUCLEOTIDE SEQUENCE</scope>
    <source>
        <strain evidence="1">PS1010</strain>
    </source>
</reference>
<protein>
    <submittedName>
        <fullName evidence="1">Uncharacterized protein</fullName>
    </submittedName>
</protein>
<dbReference type="OrthoDB" id="5789407at2759"/>
<sequence>MLILYTLFFGFVYSFNIIELGNTKYVEIEAVHSIDTPLGIQIVHAVVSISKTNLDIALKSDSVWYVPDQQTFSKLAYLTSYGWFLLEESDYMKIKRRAYPKKAPKNAQLDVTSLLRIAPSSLENVQFIKEGTIGAYVYSSADQPTSSFKKTSEDAQLIRNGNLGAYIFTEDTTSTSASESLFWIVPAIGNSKVFTTRLQDSSLLLYYGMPKLVKLNI</sequence>
<accession>A0A9P1I2I9</accession>
<dbReference type="AlphaFoldDB" id="A0A9P1I2I9"/>
<dbReference type="Proteomes" id="UP001152747">
    <property type="component" value="Unassembled WGS sequence"/>
</dbReference>
<evidence type="ECO:0000313" key="2">
    <source>
        <dbReference type="Proteomes" id="UP001152747"/>
    </source>
</evidence>
<name>A0A9P1I2I9_9PELO</name>
<gene>
    <name evidence="1" type="ORF">CAMP_LOCUS1132</name>
</gene>